<evidence type="ECO:0000256" key="2">
    <source>
        <dbReference type="SAM" id="MobiDB-lite"/>
    </source>
</evidence>
<dbReference type="PANTHER" id="PTHR13349">
    <property type="entry name" value="TRANSLATION MACHINERY-ASSOCIATED PROTEIN 16"/>
    <property type="match status" value="1"/>
</dbReference>
<dbReference type="Pfam" id="PF11176">
    <property type="entry name" value="Tma16"/>
    <property type="match status" value="1"/>
</dbReference>
<feature type="compositionally biased region" description="Basic residues" evidence="2">
    <location>
        <begin position="1"/>
        <end position="10"/>
    </location>
</feature>
<dbReference type="PANTHER" id="PTHR13349:SF2">
    <property type="entry name" value="TRANSLATION MACHINERY-ASSOCIATED PROTEIN 16"/>
    <property type="match status" value="1"/>
</dbReference>
<organism evidence="3 4">
    <name type="scientific">Multifurca ochricompacta</name>
    <dbReference type="NCBI Taxonomy" id="376703"/>
    <lineage>
        <taxon>Eukaryota</taxon>
        <taxon>Fungi</taxon>
        <taxon>Dikarya</taxon>
        <taxon>Basidiomycota</taxon>
        <taxon>Agaricomycotina</taxon>
        <taxon>Agaricomycetes</taxon>
        <taxon>Russulales</taxon>
        <taxon>Russulaceae</taxon>
        <taxon>Multifurca</taxon>
    </lineage>
</organism>
<name>A0AAD4QJS3_9AGAM</name>
<gene>
    <name evidence="3" type="ORF">B0F90DRAFT_1751272</name>
</gene>
<evidence type="ECO:0000256" key="1">
    <source>
        <dbReference type="ARBA" id="ARBA00034127"/>
    </source>
</evidence>
<dbReference type="InterPro" id="IPR021346">
    <property type="entry name" value="Tma16"/>
</dbReference>
<proteinExistence type="inferred from homology"/>
<evidence type="ECO:0000313" key="4">
    <source>
        <dbReference type="Proteomes" id="UP001203297"/>
    </source>
</evidence>
<keyword evidence="4" id="KW-1185">Reference proteome</keyword>
<comment type="caution">
    <text evidence="3">The sequence shown here is derived from an EMBL/GenBank/DDBJ whole genome shotgun (WGS) entry which is preliminary data.</text>
</comment>
<reference evidence="3" key="1">
    <citation type="journal article" date="2022" name="New Phytol.">
        <title>Evolutionary transition to the ectomycorrhizal habit in the genomes of a hyperdiverse lineage of mushroom-forming fungi.</title>
        <authorList>
            <person name="Looney B."/>
            <person name="Miyauchi S."/>
            <person name="Morin E."/>
            <person name="Drula E."/>
            <person name="Courty P.E."/>
            <person name="Kohler A."/>
            <person name="Kuo A."/>
            <person name="LaButti K."/>
            <person name="Pangilinan J."/>
            <person name="Lipzen A."/>
            <person name="Riley R."/>
            <person name="Andreopoulos W."/>
            <person name="He G."/>
            <person name="Johnson J."/>
            <person name="Nolan M."/>
            <person name="Tritt A."/>
            <person name="Barry K.W."/>
            <person name="Grigoriev I.V."/>
            <person name="Nagy L.G."/>
            <person name="Hibbett D."/>
            <person name="Henrissat B."/>
            <person name="Matheny P.B."/>
            <person name="Labbe J."/>
            <person name="Martin F.M."/>
        </authorList>
    </citation>
    <scope>NUCLEOTIDE SEQUENCE</scope>
    <source>
        <strain evidence="3">BPL690</strain>
    </source>
</reference>
<dbReference type="AlphaFoldDB" id="A0AAD4QJS3"/>
<feature type="compositionally biased region" description="Basic and acidic residues" evidence="2">
    <location>
        <begin position="11"/>
        <end position="25"/>
    </location>
</feature>
<comment type="similarity">
    <text evidence="1">Belongs to the TMA16 family.</text>
</comment>
<protein>
    <submittedName>
        <fullName evidence="3">Translation machinery-associated protein 16</fullName>
    </submittedName>
</protein>
<accession>A0AAD4QJS3</accession>
<dbReference type="EMBL" id="WTXG01000059">
    <property type="protein sequence ID" value="KAI0295387.1"/>
    <property type="molecule type" value="Genomic_DNA"/>
</dbReference>
<dbReference type="Gene3D" id="1.20.1440.170">
    <property type="entry name" value="Translation machinery-associated protein 16-like"/>
    <property type="match status" value="1"/>
</dbReference>
<evidence type="ECO:0000313" key="3">
    <source>
        <dbReference type="EMBL" id="KAI0295387.1"/>
    </source>
</evidence>
<sequence length="186" mass="21721">MAPTKKSIKGFKKEKIFHPESRKAEQIARKQLRNSKLAGQASRRAKLHSVKADFYGSFFHAIPEEGDGLLTLPELHELVSNVWLTRHDSELEEERAMRRKGRPKSIKELRIEEIKLREAEEYRTGMEVPDLTHPENVALYRTWDQREVAFVQMLRFIRISSMKPEIAIPRKNERDVLMDVETDGAQ</sequence>
<feature type="region of interest" description="Disordered" evidence="2">
    <location>
        <begin position="1"/>
        <end position="25"/>
    </location>
</feature>
<dbReference type="InterPro" id="IPR038356">
    <property type="entry name" value="Tma16_sf"/>
</dbReference>
<dbReference type="Proteomes" id="UP001203297">
    <property type="component" value="Unassembled WGS sequence"/>
</dbReference>
<dbReference type="GO" id="GO:0005634">
    <property type="term" value="C:nucleus"/>
    <property type="evidence" value="ECO:0007669"/>
    <property type="project" value="TreeGrafter"/>
</dbReference>